<dbReference type="OrthoDB" id="68328at2759"/>
<evidence type="ECO:0000259" key="4">
    <source>
        <dbReference type="Pfam" id="PF13622"/>
    </source>
</evidence>
<dbReference type="AlphaFoldDB" id="A0A642UI65"/>
<dbReference type="PANTHER" id="PTHR11066">
    <property type="entry name" value="ACYL-COA THIOESTERASE"/>
    <property type="match status" value="1"/>
</dbReference>
<dbReference type="Pfam" id="PF20789">
    <property type="entry name" value="4HBT_3C"/>
    <property type="match status" value="1"/>
</dbReference>
<evidence type="ECO:0000256" key="1">
    <source>
        <dbReference type="ARBA" id="ARBA00006538"/>
    </source>
</evidence>
<feature type="region of interest" description="Disordered" evidence="3">
    <location>
        <begin position="1"/>
        <end position="20"/>
    </location>
</feature>
<dbReference type="RefSeq" id="XP_034010989.1">
    <property type="nucleotide sequence ID" value="XM_034157108.1"/>
</dbReference>
<dbReference type="EMBL" id="SWFT01000122">
    <property type="protein sequence ID" value="KAA8899588.1"/>
    <property type="molecule type" value="Genomic_DNA"/>
</dbReference>
<evidence type="ECO:0000259" key="5">
    <source>
        <dbReference type="Pfam" id="PF20789"/>
    </source>
</evidence>
<feature type="domain" description="Acyl-CoA thioesterase-like N-terminal HotDog" evidence="4">
    <location>
        <begin position="51"/>
        <end position="124"/>
    </location>
</feature>
<dbReference type="InterPro" id="IPR042171">
    <property type="entry name" value="Acyl-CoA_hotdog"/>
</dbReference>
<gene>
    <name evidence="6" type="ORF">DIURU_004255</name>
</gene>
<dbReference type="GeneID" id="54782906"/>
<evidence type="ECO:0000313" key="6">
    <source>
        <dbReference type="EMBL" id="KAA8899588.1"/>
    </source>
</evidence>
<dbReference type="VEuPathDB" id="FungiDB:DIURU_004255"/>
<feature type="domain" description="Acyl-CoA thioesterase-like C-terminal" evidence="5">
    <location>
        <begin position="199"/>
        <end position="325"/>
    </location>
</feature>
<dbReference type="InterPro" id="IPR049449">
    <property type="entry name" value="TesB_ACOT8-like_N"/>
</dbReference>
<dbReference type="OMA" id="RSAVWMR"/>
<accession>A0A642UI65</accession>
<keyword evidence="7" id="KW-1185">Reference proteome</keyword>
<comment type="similarity">
    <text evidence="1">Belongs to the C/M/P thioester hydrolase family.</text>
</comment>
<comment type="caution">
    <text evidence="6">The sequence shown here is derived from an EMBL/GenBank/DDBJ whole genome shotgun (WGS) entry which is preliminary data.</text>
</comment>
<protein>
    <recommendedName>
        <fullName evidence="8">Acyl-CoA thioesterase II</fullName>
    </recommendedName>
</protein>
<keyword evidence="2" id="KW-0378">Hydrolase</keyword>
<dbReference type="InterPro" id="IPR029069">
    <property type="entry name" value="HotDog_dom_sf"/>
</dbReference>
<dbReference type="CDD" id="cd03445">
    <property type="entry name" value="Thioesterase_II_repeat2"/>
    <property type="match status" value="1"/>
</dbReference>
<dbReference type="CDD" id="cd03444">
    <property type="entry name" value="Thioesterase_II_repeat1"/>
    <property type="match status" value="1"/>
</dbReference>
<dbReference type="GO" id="GO:0005782">
    <property type="term" value="C:peroxisomal matrix"/>
    <property type="evidence" value="ECO:0007669"/>
    <property type="project" value="UniProtKB-SubCell"/>
</dbReference>
<evidence type="ECO:0000313" key="7">
    <source>
        <dbReference type="Proteomes" id="UP000449547"/>
    </source>
</evidence>
<evidence type="ECO:0000256" key="3">
    <source>
        <dbReference type="SAM" id="MobiDB-lite"/>
    </source>
</evidence>
<dbReference type="GO" id="GO:0006637">
    <property type="term" value="P:acyl-CoA metabolic process"/>
    <property type="evidence" value="ECO:0007669"/>
    <property type="project" value="InterPro"/>
</dbReference>
<reference evidence="6 7" key="1">
    <citation type="submission" date="2019-07" db="EMBL/GenBank/DDBJ databases">
        <title>Genome assembly of two rare yeast pathogens: Diutina rugosa and Trichomonascus ciferrii.</title>
        <authorList>
            <person name="Mixao V."/>
            <person name="Saus E."/>
            <person name="Hansen A."/>
            <person name="Lass-Flor C."/>
            <person name="Gabaldon T."/>
        </authorList>
    </citation>
    <scope>NUCLEOTIDE SEQUENCE [LARGE SCALE GENOMIC DNA]</scope>
    <source>
        <strain evidence="6 7">CBS 613</strain>
    </source>
</reference>
<dbReference type="InterPro" id="IPR049450">
    <property type="entry name" value="ACOT8-like_C"/>
</dbReference>
<dbReference type="InterPro" id="IPR003703">
    <property type="entry name" value="Acyl_CoA_thio"/>
</dbReference>
<sequence length="337" mass="38286">MALVDNRTSHQNPTQSSRLHNYFGVKPTSATAAFEGFEGISKLYKPSHNSRGVFGGNLCAQALVVAMETAPVNFVPHSLHSYFVSAGCDETKCSYTVERLSDGKVFCNRLIKVTQSGELKYVVMVSLTNKNSTHETRRRYEQTKSGQSGFEFQTPVNSTFYKYSLDELETIKDYDFSGLLEHKFPPNFCDHQVDIDEHKKTAAERDLSFWIRCNDERPHDSKYRYAGFGSISDSIYLTSLSRILHLPAHDDPRFPIGPTGGKNNHFFSVSLDHAVYFHDDDFDPTDWTFVNFKTPRFSNNRVYIQAGYYNRQGKLFASVVQEGLVLFHGGSEFKAKL</sequence>
<evidence type="ECO:0008006" key="8">
    <source>
        <dbReference type="Google" id="ProtNLM"/>
    </source>
</evidence>
<organism evidence="6 7">
    <name type="scientific">Diutina rugosa</name>
    <name type="common">Yeast</name>
    <name type="synonym">Candida rugosa</name>
    <dbReference type="NCBI Taxonomy" id="5481"/>
    <lineage>
        <taxon>Eukaryota</taxon>
        <taxon>Fungi</taxon>
        <taxon>Dikarya</taxon>
        <taxon>Ascomycota</taxon>
        <taxon>Saccharomycotina</taxon>
        <taxon>Pichiomycetes</taxon>
        <taxon>Debaryomycetaceae</taxon>
        <taxon>Diutina</taxon>
    </lineage>
</organism>
<dbReference type="Gene3D" id="2.40.160.210">
    <property type="entry name" value="Acyl-CoA thioesterase, double hotdog domain"/>
    <property type="match status" value="1"/>
</dbReference>
<dbReference type="SUPFAM" id="SSF54637">
    <property type="entry name" value="Thioesterase/thiol ester dehydrase-isomerase"/>
    <property type="match status" value="2"/>
</dbReference>
<evidence type="ECO:0000256" key="2">
    <source>
        <dbReference type="ARBA" id="ARBA00022801"/>
    </source>
</evidence>
<dbReference type="GO" id="GO:0047617">
    <property type="term" value="F:fatty acyl-CoA hydrolase activity"/>
    <property type="evidence" value="ECO:0007669"/>
    <property type="project" value="InterPro"/>
</dbReference>
<dbReference type="GO" id="GO:0009062">
    <property type="term" value="P:fatty acid catabolic process"/>
    <property type="evidence" value="ECO:0007669"/>
    <property type="project" value="TreeGrafter"/>
</dbReference>
<name>A0A642UI65_DIURU</name>
<feature type="compositionally biased region" description="Polar residues" evidence="3">
    <location>
        <begin position="9"/>
        <end position="19"/>
    </location>
</feature>
<dbReference type="Pfam" id="PF13622">
    <property type="entry name" value="4HBT_3"/>
    <property type="match status" value="1"/>
</dbReference>
<proteinExistence type="inferred from homology"/>
<dbReference type="PANTHER" id="PTHR11066:SF34">
    <property type="entry name" value="ACYL-COENZYME A THIOESTERASE 8"/>
    <property type="match status" value="1"/>
</dbReference>
<dbReference type="Proteomes" id="UP000449547">
    <property type="component" value="Unassembled WGS sequence"/>
</dbReference>